<evidence type="ECO:0000313" key="3">
    <source>
        <dbReference type="Proteomes" id="UP001238450"/>
    </source>
</evidence>
<dbReference type="Proteomes" id="UP001238450">
    <property type="component" value="Unassembled WGS sequence"/>
</dbReference>
<proteinExistence type="predicted"/>
<comment type="caution">
    <text evidence="2">The sequence shown here is derived from an EMBL/GenBank/DDBJ whole genome shotgun (WGS) entry which is preliminary data.</text>
</comment>
<protein>
    <submittedName>
        <fullName evidence="2">Uncharacterized protein</fullName>
    </submittedName>
</protein>
<reference evidence="2 3" key="1">
    <citation type="submission" date="2023-07" db="EMBL/GenBank/DDBJ databases">
        <title>Genomic Encyclopedia of Type Strains, Phase IV (KMG-IV): sequencing the most valuable type-strain genomes for metagenomic binning, comparative biology and taxonomic classification.</title>
        <authorList>
            <person name="Goeker M."/>
        </authorList>
    </citation>
    <scope>NUCLEOTIDE SEQUENCE [LARGE SCALE GENOMIC DNA]</scope>
    <source>
        <strain evidence="2 3">DSM 46876</strain>
    </source>
</reference>
<feature type="compositionally biased region" description="Basic and acidic residues" evidence="1">
    <location>
        <begin position="72"/>
        <end position="83"/>
    </location>
</feature>
<feature type="region of interest" description="Disordered" evidence="1">
    <location>
        <begin position="1"/>
        <end position="25"/>
    </location>
</feature>
<gene>
    <name evidence="2" type="ORF">J2Z48_003140</name>
</gene>
<keyword evidence="3" id="KW-1185">Reference proteome</keyword>
<organism evidence="2 3">
    <name type="scientific">Croceifilum oryzae</name>
    <dbReference type="NCBI Taxonomy" id="1553429"/>
    <lineage>
        <taxon>Bacteria</taxon>
        <taxon>Bacillati</taxon>
        <taxon>Bacillota</taxon>
        <taxon>Bacilli</taxon>
        <taxon>Bacillales</taxon>
        <taxon>Thermoactinomycetaceae</taxon>
        <taxon>Croceifilum</taxon>
    </lineage>
</organism>
<accession>A0AAJ1TQ41</accession>
<evidence type="ECO:0000313" key="2">
    <source>
        <dbReference type="EMBL" id="MDQ0418935.1"/>
    </source>
</evidence>
<name>A0AAJ1TQ41_9BACL</name>
<evidence type="ECO:0000256" key="1">
    <source>
        <dbReference type="SAM" id="MobiDB-lite"/>
    </source>
</evidence>
<dbReference type="RefSeq" id="WP_307254947.1">
    <property type="nucleotide sequence ID" value="NZ_JAUSUV010000022.1"/>
</dbReference>
<sequence length="83" mass="9169">MNLTPRAKDTTGLSASKKPMPGKNQIIDTSKFENLCAVCDNPKTGHVSIFPKDKSQMQGWIDSRGSGNTHPLTEELRRSIVEK</sequence>
<dbReference type="EMBL" id="JAUSUV010000022">
    <property type="protein sequence ID" value="MDQ0418935.1"/>
    <property type="molecule type" value="Genomic_DNA"/>
</dbReference>
<feature type="region of interest" description="Disordered" evidence="1">
    <location>
        <begin position="58"/>
        <end position="83"/>
    </location>
</feature>
<dbReference type="AlphaFoldDB" id="A0AAJ1TQ41"/>